<gene>
    <name evidence="5" type="ORF">RM549_10305</name>
</gene>
<comment type="similarity">
    <text evidence="2">Belongs to the bacterial solute-binding protein SsuA/TauA family.</text>
</comment>
<evidence type="ECO:0000256" key="1">
    <source>
        <dbReference type="ARBA" id="ARBA00004418"/>
    </source>
</evidence>
<name>A0ABU3E2Q0_9FLAO</name>
<dbReference type="RefSeq" id="WP_311684432.1">
    <property type="nucleotide sequence ID" value="NZ_JAVRHM010000010.1"/>
</dbReference>
<feature type="domain" description="Ca3427-like PBP 2" evidence="4">
    <location>
        <begin position="89"/>
        <end position="178"/>
    </location>
</feature>
<evidence type="ECO:0000259" key="4">
    <source>
        <dbReference type="Pfam" id="PF22384"/>
    </source>
</evidence>
<evidence type="ECO:0000313" key="6">
    <source>
        <dbReference type="Proteomes" id="UP001261624"/>
    </source>
</evidence>
<dbReference type="CDD" id="cd13637">
    <property type="entry name" value="PBP2_Ca3427_like"/>
    <property type="match status" value="1"/>
</dbReference>
<keyword evidence="6" id="KW-1185">Reference proteome</keyword>
<dbReference type="Gene3D" id="3.40.190.10">
    <property type="entry name" value="Periplasmic binding protein-like II"/>
    <property type="match status" value="2"/>
</dbReference>
<dbReference type="Pfam" id="PF22384">
    <property type="entry name" value="PBP2_Ca3427_like"/>
    <property type="match status" value="1"/>
</dbReference>
<keyword evidence="3" id="KW-0732">Signal</keyword>
<accession>A0ABU3E2Q0</accession>
<dbReference type="PANTHER" id="PTHR30024">
    <property type="entry name" value="ALIPHATIC SULFONATES-BINDING PROTEIN-RELATED"/>
    <property type="match status" value="1"/>
</dbReference>
<dbReference type="InterPro" id="IPR054364">
    <property type="entry name" value="Ca3427-like_PBP2"/>
</dbReference>
<comment type="subcellular location">
    <subcellularLocation>
        <location evidence="1">Periplasm</location>
    </subcellularLocation>
</comment>
<evidence type="ECO:0000256" key="3">
    <source>
        <dbReference type="ARBA" id="ARBA00022729"/>
    </source>
</evidence>
<dbReference type="Proteomes" id="UP001261624">
    <property type="component" value="Unassembled WGS sequence"/>
</dbReference>
<evidence type="ECO:0000256" key="2">
    <source>
        <dbReference type="ARBA" id="ARBA00010742"/>
    </source>
</evidence>
<evidence type="ECO:0000313" key="5">
    <source>
        <dbReference type="EMBL" id="MDT0690178.1"/>
    </source>
</evidence>
<comment type="caution">
    <text evidence="5">The sequence shown here is derived from an EMBL/GenBank/DDBJ whole genome shotgun (WGS) entry which is preliminary data.</text>
</comment>
<reference evidence="5 6" key="1">
    <citation type="submission" date="2023-09" db="EMBL/GenBank/DDBJ databases">
        <authorList>
            <person name="Rey-Velasco X."/>
        </authorList>
    </citation>
    <scope>NUCLEOTIDE SEQUENCE [LARGE SCALE GENOMIC DNA]</scope>
    <source>
        <strain evidence="5 6">F188</strain>
    </source>
</reference>
<dbReference type="PANTHER" id="PTHR30024:SF47">
    <property type="entry name" value="TAURINE-BINDING PERIPLASMIC PROTEIN"/>
    <property type="match status" value="1"/>
</dbReference>
<proteinExistence type="inferred from homology"/>
<dbReference type="EMBL" id="JAVRHM010000010">
    <property type="protein sequence ID" value="MDT0690178.1"/>
    <property type="molecule type" value="Genomic_DNA"/>
</dbReference>
<dbReference type="SUPFAM" id="SSF53850">
    <property type="entry name" value="Periplasmic binding protein-like II"/>
    <property type="match status" value="1"/>
</dbReference>
<sequence length="286" mass="32784">MKSIRIGGVPEHFNLPWHLCIEENEFNKEEINVIWKDFPGGTGAMNNALRSGEIDAAVILTEGITRDIINGNEAKIVQTYIGSPLIWGIHVAADSRYRNLKDLEHTKAAISREGSGSHLMAYVNAQNNGWNFNNLDFEIVKDLDGAVEALKEDKAQYFMWEHFTTKPLVDNHTFRLISDCPTPWPCFVIAVRDEVLKYDSQRIHTMLKVLNRKTSGFKDIPGIDEILAQRYDQKLEDIRKWLKVTTWSNSQLSEKELNEVQSKLLQLKLIPKQVESSEILYSLQPF</sequence>
<protein>
    <submittedName>
        <fullName evidence="5">Substrate-binding domain-containing protein</fullName>
    </submittedName>
</protein>
<organism evidence="5 6">
    <name type="scientific">Autumnicola patrickiae</name>
    <dbReference type="NCBI Taxonomy" id="3075591"/>
    <lineage>
        <taxon>Bacteria</taxon>
        <taxon>Pseudomonadati</taxon>
        <taxon>Bacteroidota</taxon>
        <taxon>Flavobacteriia</taxon>
        <taxon>Flavobacteriales</taxon>
        <taxon>Flavobacteriaceae</taxon>
        <taxon>Autumnicola</taxon>
    </lineage>
</organism>